<comment type="caution">
    <text evidence="2">The sequence shown here is derived from an EMBL/GenBank/DDBJ whole genome shotgun (WGS) entry which is preliminary data.</text>
</comment>
<dbReference type="Gene3D" id="3.30.200.20">
    <property type="entry name" value="Phosphorylase Kinase, domain 1"/>
    <property type="match status" value="1"/>
</dbReference>
<sequence length="357" mass="39227">MSTVGDANLGTVPVREGFAFDEQALAGWLSANVPGYSGPLVVEQFKGGQSNPTYKLATPDKSYVLRRKPPGILLKGAHAVDREARVLAGLEQANFPVAHVHGLCTDESVIGTWFYVMDLVEGRIFWDATVPGVSNAERAAIFSAMNATMGQLHMVDYKAVGLADYGRPGDYFQRQIGRWSRQYLEDDLAGRNPDMDRLIAWLSANIPANDDATSITHGDFRIDNMIFHPTEPRVLAVLDWELSTLGHPGADFAYNAMMYRMPPYIVAGLGGVDVAALGIPSEEQYLAAYCRQTGREDMPGYDYYVAFNFFRLAAIFHGIKGRVLRGTASSGQAQERVAVLPELFALAWEQARRAGAR</sequence>
<proteinExistence type="predicted"/>
<accession>A0A7W6A0S5</accession>
<keyword evidence="3" id="KW-1185">Reference proteome</keyword>
<dbReference type="Proteomes" id="UP000562395">
    <property type="component" value="Unassembled WGS sequence"/>
</dbReference>
<dbReference type="InterPro" id="IPR002575">
    <property type="entry name" value="Aminoglycoside_PTrfase"/>
</dbReference>
<protein>
    <submittedName>
        <fullName evidence="2">Aminoglycoside phosphotransferase (APT) family kinase protein</fullName>
    </submittedName>
</protein>
<evidence type="ECO:0000313" key="2">
    <source>
        <dbReference type="EMBL" id="MBB3862648.1"/>
    </source>
</evidence>
<dbReference type="AlphaFoldDB" id="A0A7W6A0S5"/>
<dbReference type="PANTHER" id="PTHR47829:SF3">
    <property type="entry name" value="AMINOGLYCOSIDE PHOSPHOTRANSFERASE DOMAIN-CONTAINING PROTEIN"/>
    <property type="match status" value="1"/>
</dbReference>
<dbReference type="CDD" id="cd05154">
    <property type="entry name" value="ACAD10_11_N-like"/>
    <property type="match status" value="1"/>
</dbReference>
<reference evidence="2 3" key="1">
    <citation type="submission" date="2020-08" db="EMBL/GenBank/DDBJ databases">
        <title>Genomic Encyclopedia of Type Strains, Phase IV (KMG-IV): sequencing the most valuable type-strain genomes for metagenomic binning, comparative biology and taxonomic classification.</title>
        <authorList>
            <person name="Goeker M."/>
        </authorList>
    </citation>
    <scope>NUCLEOTIDE SEQUENCE [LARGE SCALE GENOMIC DNA]</scope>
    <source>
        <strain evidence="2 3">DSM 14552</strain>
    </source>
</reference>
<name>A0A7W6A0S5_9SPHN</name>
<dbReference type="SUPFAM" id="SSF56112">
    <property type="entry name" value="Protein kinase-like (PK-like)"/>
    <property type="match status" value="1"/>
</dbReference>
<dbReference type="InterPro" id="IPR052898">
    <property type="entry name" value="ACAD10-like"/>
</dbReference>
<dbReference type="InterPro" id="IPR041726">
    <property type="entry name" value="ACAD10_11_N"/>
</dbReference>
<dbReference type="InterPro" id="IPR011009">
    <property type="entry name" value="Kinase-like_dom_sf"/>
</dbReference>
<dbReference type="GO" id="GO:0016301">
    <property type="term" value="F:kinase activity"/>
    <property type="evidence" value="ECO:0007669"/>
    <property type="project" value="UniProtKB-KW"/>
</dbReference>
<feature type="domain" description="Aminoglycoside phosphotransferase" evidence="1">
    <location>
        <begin position="42"/>
        <end position="262"/>
    </location>
</feature>
<keyword evidence="2" id="KW-0808">Transferase</keyword>
<dbReference type="PANTHER" id="PTHR47829">
    <property type="entry name" value="HYDROLASE, PUTATIVE (AFU_ORTHOLOGUE AFUA_1G12880)-RELATED"/>
    <property type="match status" value="1"/>
</dbReference>
<evidence type="ECO:0000313" key="3">
    <source>
        <dbReference type="Proteomes" id="UP000562395"/>
    </source>
</evidence>
<gene>
    <name evidence="2" type="ORF">GGQ88_003950</name>
</gene>
<evidence type="ECO:0000259" key="1">
    <source>
        <dbReference type="Pfam" id="PF01636"/>
    </source>
</evidence>
<dbReference type="Gene3D" id="3.90.1200.10">
    <property type="match status" value="1"/>
</dbReference>
<dbReference type="Pfam" id="PF01636">
    <property type="entry name" value="APH"/>
    <property type="match status" value="1"/>
</dbReference>
<organism evidence="2 3">
    <name type="scientific">Novosphingobium hassiacum</name>
    <dbReference type="NCBI Taxonomy" id="173676"/>
    <lineage>
        <taxon>Bacteria</taxon>
        <taxon>Pseudomonadati</taxon>
        <taxon>Pseudomonadota</taxon>
        <taxon>Alphaproteobacteria</taxon>
        <taxon>Sphingomonadales</taxon>
        <taxon>Sphingomonadaceae</taxon>
        <taxon>Novosphingobium</taxon>
    </lineage>
</organism>
<dbReference type="RefSeq" id="WP_183615111.1">
    <property type="nucleotide sequence ID" value="NZ_JACICY010000018.1"/>
</dbReference>
<keyword evidence="2" id="KW-0418">Kinase</keyword>
<dbReference type="EMBL" id="JACICY010000018">
    <property type="protein sequence ID" value="MBB3862648.1"/>
    <property type="molecule type" value="Genomic_DNA"/>
</dbReference>